<dbReference type="PANTHER" id="PTHR21567">
    <property type="entry name" value="CLASP"/>
    <property type="match status" value="1"/>
</dbReference>
<dbReference type="AlphaFoldDB" id="A0A8J5CSM6"/>
<organism evidence="2 3">
    <name type="scientific">Chionoecetes opilio</name>
    <name type="common">Atlantic snow crab</name>
    <name type="synonym">Cancer opilio</name>
    <dbReference type="NCBI Taxonomy" id="41210"/>
    <lineage>
        <taxon>Eukaryota</taxon>
        <taxon>Metazoa</taxon>
        <taxon>Ecdysozoa</taxon>
        <taxon>Arthropoda</taxon>
        <taxon>Crustacea</taxon>
        <taxon>Multicrustacea</taxon>
        <taxon>Malacostraca</taxon>
        <taxon>Eumalacostraca</taxon>
        <taxon>Eucarida</taxon>
        <taxon>Decapoda</taxon>
        <taxon>Pleocyemata</taxon>
        <taxon>Brachyura</taxon>
        <taxon>Eubrachyura</taxon>
        <taxon>Majoidea</taxon>
        <taxon>Majidae</taxon>
        <taxon>Chionoecetes</taxon>
    </lineage>
</organism>
<dbReference type="GO" id="GO:0005929">
    <property type="term" value="C:cilium"/>
    <property type="evidence" value="ECO:0007669"/>
    <property type="project" value="TreeGrafter"/>
</dbReference>
<dbReference type="SUPFAM" id="SSF48371">
    <property type="entry name" value="ARM repeat"/>
    <property type="match status" value="1"/>
</dbReference>
<dbReference type="InterPro" id="IPR024395">
    <property type="entry name" value="CLASP_N_dom"/>
</dbReference>
<evidence type="ECO:0000313" key="2">
    <source>
        <dbReference type="EMBL" id="KAG0719221.1"/>
    </source>
</evidence>
<protein>
    <submittedName>
        <fullName evidence="2">TOG array regulator of axonemal microtubules protein 2</fullName>
    </submittedName>
</protein>
<dbReference type="GO" id="GO:0005881">
    <property type="term" value="C:cytoplasmic microtubule"/>
    <property type="evidence" value="ECO:0007669"/>
    <property type="project" value="TreeGrafter"/>
</dbReference>
<dbReference type="GO" id="GO:0000226">
    <property type="term" value="P:microtubule cytoskeleton organization"/>
    <property type="evidence" value="ECO:0007669"/>
    <property type="project" value="TreeGrafter"/>
</dbReference>
<gene>
    <name evidence="2" type="primary">Togaram2</name>
    <name evidence="2" type="ORF">GWK47_050934</name>
</gene>
<dbReference type="PANTHER" id="PTHR21567:SF87">
    <property type="entry name" value="CRESCERIN-LIKE PROTEIN CHE-12"/>
    <property type="match status" value="1"/>
</dbReference>
<comment type="caution">
    <text evidence="2">The sequence shown here is derived from an EMBL/GenBank/DDBJ whole genome shotgun (WGS) entry which is preliminary data.</text>
</comment>
<dbReference type="InterPro" id="IPR034085">
    <property type="entry name" value="TOG"/>
</dbReference>
<dbReference type="EMBL" id="JACEEZ010014860">
    <property type="protein sequence ID" value="KAG0719221.1"/>
    <property type="molecule type" value="Genomic_DNA"/>
</dbReference>
<dbReference type="GO" id="GO:0008017">
    <property type="term" value="F:microtubule binding"/>
    <property type="evidence" value="ECO:0007669"/>
    <property type="project" value="TreeGrafter"/>
</dbReference>
<dbReference type="OrthoDB" id="63891at2759"/>
<evidence type="ECO:0000259" key="1">
    <source>
        <dbReference type="SMART" id="SM01349"/>
    </source>
</evidence>
<dbReference type="SMART" id="SM01349">
    <property type="entry name" value="TOG"/>
    <property type="match status" value="1"/>
</dbReference>
<evidence type="ECO:0000313" key="3">
    <source>
        <dbReference type="Proteomes" id="UP000770661"/>
    </source>
</evidence>
<dbReference type="InterPro" id="IPR016024">
    <property type="entry name" value="ARM-type_fold"/>
</dbReference>
<accession>A0A8J5CSM6</accession>
<dbReference type="InterPro" id="IPR011989">
    <property type="entry name" value="ARM-like"/>
</dbReference>
<name>A0A8J5CSM6_CHIOP</name>
<sequence>MGEKRAFHDREGQVEGIEMLVRLCHHHPDAVLGNLRTINMSLMKEAKNLRSQVSRAAIQAITCFFDILKRHMEADAEKIATILLNRTIDTNKFLQLDSNHALDALLENLSPAKGIHAVTQEGLGHRNPAVRAMVARLLAYQVERLGASRVLSGQKDITDRILTAAAKLAQEGSLETRNYAKLIFQHLIQQGQFDAVLKKYVPASDIKNLQKLLDNLSNEVSLNIILFPLVQRSATQNSRRASFFKRGRKTVLMEPQCTL</sequence>
<dbReference type="Proteomes" id="UP000770661">
    <property type="component" value="Unassembled WGS sequence"/>
</dbReference>
<proteinExistence type="predicted"/>
<keyword evidence="3" id="KW-1185">Reference proteome</keyword>
<dbReference type="Gene3D" id="1.25.10.10">
    <property type="entry name" value="Leucine-rich Repeat Variant"/>
    <property type="match status" value="1"/>
</dbReference>
<dbReference type="Pfam" id="PF12348">
    <property type="entry name" value="CLASP_N"/>
    <property type="match status" value="1"/>
</dbReference>
<feature type="domain" description="TOG" evidence="1">
    <location>
        <begin position="3"/>
        <end position="222"/>
    </location>
</feature>
<reference evidence="2" key="1">
    <citation type="submission" date="2020-07" db="EMBL/GenBank/DDBJ databases">
        <title>The High-quality genome of the commercially important snow crab, Chionoecetes opilio.</title>
        <authorList>
            <person name="Jeong J.-H."/>
            <person name="Ryu S."/>
        </authorList>
    </citation>
    <scope>NUCLEOTIDE SEQUENCE</scope>
    <source>
        <strain evidence="2">MADBK_172401_WGS</strain>
        <tissue evidence="2">Digestive gland</tissue>
    </source>
</reference>